<dbReference type="AlphaFoldDB" id="A0A232LSA7"/>
<evidence type="ECO:0000313" key="2">
    <source>
        <dbReference type="Proteomes" id="UP000243515"/>
    </source>
</evidence>
<name>A0A232LSA7_9EURO</name>
<proteinExistence type="predicted"/>
<reference evidence="1 2" key="1">
    <citation type="journal article" date="2015" name="Environ. Microbiol.">
        <title>Metagenome sequence of Elaphomyces granulatus from sporocarp tissue reveals Ascomycota ectomycorrhizal fingerprints of genome expansion and a Proteobacteria-rich microbiome.</title>
        <authorList>
            <person name="Quandt C.A."/>
            <person name="Kohler A."/>
            <person name="Hesse C.N."/>
            <person name="Sharpton T.J."/>
            <person name="Martin F."/>
            <person name="Spatafora J.W."/>
        </authorList>
    </citation>
    <scope>NUCLEOTIDE SEQUENCE [LARGE SCALE GENOMIC DNA]</scope>
    <source>
        <strain evidence="1 2">OSC145934</strain>
    </source>
</reference>
<keyword evidence="2" id="KW-1185">Reference proteome</keyword>
<dbReference type="OrthoDB" id="191139at2759"/>
<comment type="caution">
    <text evidence="1">The sequence shown here is derived from an EMBL/GenBank/DDBJ whole genome shotgun (WGS) entry which is preliminary data.</text>
</comment>
<protein>
    <submittedName>
        <fullName evidence="1">Uncharacterized protein</fullName>
    </submittedName>
</protein>
<organism evidence="1 2">
    <name type="scientific">Elaphomyces granulatus</name>
    <dbReference type="NCBI Taxonomy" id="519963"/>
    <lineage>
        <taxon>Eukaryota</taxon>
        <taxon>Fungi</taxon>
        <taxon>Dikarya</taxon>
        <taxon>Ascomycota</taxon>
        <taxon>Pezizomycotina</taxon>
        <taxon>Eurotiomycetes</taxon>
        <taxon>Eurotiomycetidae</taxon>
        <taxon>Eurotiales</taxon>
        <taxon>Elaphomycetaceae</taxon>
        <taxon>Elaphomyces</taxon>
    </lineage>
</organism>
<evidence type="ECO:0000313" key="1">
    <source>
        <dbReference type="EMBL" id="OXV06964.1"/>
    </source>
</evidence>
<gene>
    <name evidence="1" type="ORF">Egran_05269</name>
</gene>
<dbReference type="Proteomes" id="UP000243515">
    <property type="component" value="Unassembled WGS sequence"/>
</dbReference>
<accession>A0A232LSA7</accession>
<sequence length="311" mass="34320">MDEPTNEAMIVEICGAFSNAPWGSRAVDYGQPFQGCWTSNGRPCRVHIKYVVNASKPSVVLQLIILRQPHVRIVTVSSEAINMLPPARYPLQFDSAADLSCPGITNPAARTSRPIMLKRYVSSKAANALSATELQRRLDAENVHILLIRTHPGAVVTDGGSGIFGAFLQPVARLPMARPLKGARRRSCLLRWRRSSLASRQGDASDSTTITDAGYSVRTMRSRCTAGRSTSKLPVGHQIGNADARPPRRREIIHGAARDEGAHRRHRLDGVRREERGHSVHAKLEELCGLAGRDKVTLHRKIFAHRRLFAL</sequence>
<dbReference type="EMBL" id="NPHW01005241">
    <property type="protein sequence ID" value="OXV06964.1"/>
    <property type="molecule type" value="Genomic_DNA"/>
</dbReference>
<dbReference type="Gene3D" id="3.40.50.720">
    <property type="entry name" value="NAD(P)-binding Rossmann-like Domain"/>
    <property type="match status" value="1"/>
</dbReference>